<comment type="caution">
    <text evidence="2">The sequence shown here is derived from an EMBL/GenBank/DDBJ whole genome shotgun (WGS) entry which is preliminary data.</text>
</comment>
<organism evidence="2 3">
    <name type="scientific">Brassica cretica</name>
    <name type="common">Mustard</name>
    <dbReference type="NCBI Taxonomy" id="69181"/>
    <lineage>
        <taxon>Eukaryota</taxon>
        <taxon>Viridiplantae</taxon>
        <taxon>Streptophyta</taxon>
        <taxon>Embryophyta</taxon>
        <taxon>Tracheophyta</taxon>
        <taxon>Spermatophyta</taxon>
        <taxon>Magnoliopsida</taxon>
        <taxon>eudicotyledons</taxon>
        <taxon>Gunneridae</taxon>
        <taxon>Pentapetalae</taxon>
        <taxon>rosids</taxon>
        <taxon>malvids</taxon>
        <taxon>Brassicales</taxon>
        <taxon>Brassicaceae</taxon>
        <taxon>Brassiceae</taxon>
        <taxon>Brassica</taxon>
    </lineage>
</organism>
<sequence length="257" mass="28845">MISGSLCKRCNVLETAIHTFFHYPFAQEVWKCIPLKRAVHLCLPPTGITSTVLPWVCWALWNARNQLVFEDKTLSAIETALRGLRLAREWITAQNPVKSRTRFIPQTTRNLNLTTGESTIVTCRTDAAWIIQSKRAGLAWIFTDSTGSRITQGATTKDLINWPLIAEAIALRLALLSAETLGLRKLSCFSDNSTLIRAINTDMQIKEIYGIIKDIKHISSVFVIITFSHFSRSMNVEADCLAKQSLSSSLYLDPVMD</sequence>
<gene>
    <name evidence="2" type="ORF">DY000_02037605</name>
</gene>
<dbReference type="Pfam" id="PF13456">
    <property type="entry name" value="RVT_3"/>
    <property type="match status" value="1"/>
</dbReference>
<name>A0ABQ7BBG8_BRACR</name>
<proteinExistence type="predicted"/>
<feature type="domain" description="RNase H type-1" evidence="1">
    <location>
        <begin position="125"/>
        <end position="244"/>
    </location>
</feature>
<dbReference type="CDD" id="cd06222">
    <property type="entry name" value="RNase_H_like"/>
    <property type="match status" value="1"/>
</dbReference>
<dbReference type="InterPro" id="IPR044730">
    <property type="entry name" value="RNase_H-like_dom_plant"/>
</dbReference>
<accession>A0ABQ7BBG8</accession>
<dbReference type="EMBL" id="QGKV02001507">
    <property type="protein sequence ID" value="KAF3529623.1"/>
    <property type="molecule type" value="Genomic_DNA"/>
</dbReference>
<dbReference type="PANTHER" id="PTHR47074">
    <property type="entry name" value="BNAC02G40300D PROTEIN"/>
    <property type="match status" value="1"/>
</dbReference>
<dbReference type="Proteomes" id="UP000266723">
    <property type="component" value="Unassembled WGS sequence"/>
</dbReference>
<dbReference type="InterPro" id="IPR052929">
    <property type="entry name" value="RNase_H-like_EbsB-rel"/>
</dbReference>
<dbReference type="PANTHER" id="PTHR47074:SF11">
    <property type="entry name" value="REVERSE TRANSCRIPTASE-LIKE PROTEIN"/>
    <property type="match status" value="1"/>
</dbReference>
<evidence type="ECO:0000313" key="3">
    <source>
        <dbReference type="Proteomes" id="UP000266723"/>
    </source>
</evidence>
<dbReference type="InterPro" id="IPR036397">
    <property type="entry name" value="RNaseH_sf"/>
</dbReference>
<dbReference type="InterPro" id="IPR002156">
    <property type="entry name" value="RNaseH_domain"/>
</dbReference>
<keyword evidence="3" id="KW-1185">Reference proteome</keyword>
<dbReference type="InterPro" id="IPR012337">
    <property type="entry name" value="RNaseH-like_sf"/>
</dbReference>
<reference evidence="2 3" key="1">
    <citation type="journal article" date="2020" name="BMC Genomics">
        <title>Intraspecific diversification of the crop wild relative Brassica cretica Lam. using demographic model selection.</title>
        <authorList>
            <person name="Kioukis A."/>
            <person name="Michalopoulou V.A."/>
            <person name="Briers L."/>
            <person name="Pirintsos S."/>
            <person name="Studholme D.J."/>
            <person name="Pavlidis P."/>
            <person name="Sarris P.F."/>
        </authorList>
    </citation>
    <scope>NUCLEOTIDE SEQUENCE [LARGE SCALE GENOMIC DNA]</scope>
    <source>
        <strain evidence="3">cv. PFS-1207/04</strain>
    </source>
</reference>
<dbReference type="Gene3D" id="3.30.420.10">
    <property type="entry name" value="Ribonuclease H-like superfamily/Ribonuclease H"/>
    <property type="match status" value="1"/>
</dbReference>
<evidence type="ECO:0000259" key="1">
    <source>
        <dbReference type="Pfam" id="PF13456"/>
    </source>
</evidence>
<dbReference type="SUPFAM" id="SSF53098">
    <property type="entry name" value="Ribonuclease H-like"/>
    <property type="match status" value="1"/>
</dbReference>
<evidence type="ECO:0000313" key="2">
    <source>
        <dbReference type="EMBL" id="KAF3529623.1"/>
    </source>
</evidence>
<protein>
    <recommendedName>
        <fullName evidence="1">RNase H type-1 domain-containing protein</fullName>
    </recommendedName>
</protein>